<keyword evidence="3" id="KW-1185">Reference proteome</keyword>
<evidence type="ECO:0000313" key="4">
    <source>
        <dbReference type="WBParaSite" id="NBR_0000873401-mRNA-1"/>
    </source>
</evidence>
<evidence type="ECO:0000313" key="3">
    <source>
        <dbReference type="Proteomes" id="UP000271162"/>
    </source>
</evidence>
<reference evidence="2 3" key="2">
    <citation type="submission" date="2018-11" db="EMBL/GenBank/DDBJ databases">
        <authorList>
            <consortium name="Pathogen Informatics"/>
        </authorList>
    </citation>
    <scope>NUCLEOTIDE SEQUENCE [LARGE SCALE GENOMIC DNA]</scope>
</reference>
<evidence type="ECO:0000256" key="1">
    <source>
        <dbReference type="SAM" id="MobiDB-lite"/>
    </source>
</evidence>
<reference evidence="4" key="1">
    <citation type="submission" date="2017-02" db="UniProtKB">
        <authorList>
            <consortium name="WormBaseParasite"/>
        </authorList>
    </citation>
    <scope>IDENTIFICATION</scope>
</reference>
<organism evidence="4">
    <name type="scientific">Nippostrongylus brasiliensis</name>
    <name type="common">Rat hookworm</name>
    <dbReference type="NCBI Taxonomy" id="27835"/>
    <lineage>
        <taxon>Eukaryota</taxon>
        <taxon>Metazoa</taxon>
        <taxon>Ecdysozoa</taxon>
        <taxon>Nematoda</taxon>
        <taxon>Chromadorea</taxon>
        <taxon>Rhabditida</taxon>
        <taxon>Rhabditina</taxon>
        <taxon>Rhabditomorpha</taxon>
        <taxon>Strongyloidea</taxon>
        <taxon>Heligmosomidae</taxon>
        <taxon>Nippostrongylus</taxon>
    </lineage>
</organism>
<proteinExistence type="predicted"/>
<protein>
    <submittedName>
        <fullName evidence="2 4">Uncharacterized protein</fullName>
    </submittedName>
</protein>
<gene>
    <name evidence="2" type="ORF">NBR_LOCUS8735</name>
</gene>
<dbReference type="Proteomes" id="UP000271162">
    <property type="component" value="Unassembled WGS sequence"/>
</dbReference>
<dbReference type="AlphaFoldDB" id="A0A0N4XZU4"/>
<evidence type="ECO:0000313" key="2">
    <source>
        <dbReference type="EMBL" id="VDL72324.1"/>
    </source>
</evidence>
<dbReference type="WBParaSite" id="NBR_0000873401-mRNA-1">
    <property type="protein sequence ID" value="NBR_0000873401-mRNA-1"/>
    <property type="gene ID" value="NBR_0000873401"/>
</dbReference>
<sequence>MLQWVLMKEEQSLQPHKPREKPREKTTDENGEDGNPVEEAVHHSCHPLQLRIMKLRRTTSSAESTLQQPASESSGPTAERPPQSRYRIIKQQ</sequence>
<accession>A0A0N4XZU4</accession>
<feature type="compositionally biased region" description="Polar residues" evidence="1">
    <location>
        <begin position="58"/>
        <end position="76"/>
    </location>
</feature>
<dbReference type="EMBL" id="UYSL01020044">
    <property type="protein sequence ID" value="VDL72324.1"/>
    <property type="molecule type" value="Genomic_DNA"/>
</dbReference>
<feature type="region of interest" description="Disordered" evidence="1">
    <location>
        <begin position="1"/>
        <end position="92"/>
    </location>
</feature>
<name>A0A0N4XZU4_NIPBR</name>